<accession>A0A0K2U104</accession>
<sequence>CQLRKSFYFQKVVNNYSICILIQMFNLSFICHNEIICQKTTLHNYTVFTIEYR</sequence>
<evidence type="ECO:0000313" key="1">
    <source>
        <dbReference type="EMBL" id="CDW31627.1"/>
    </source>
</evidence>
<proteinExistence type="predicted"/>
<reference evidence="1" key="1">
    <citation type="submission" date="2014-05" db="EMBL/GenBank/DDBJ databases">
        <authorList>
            <person name="Chronopoulou M."/>
        </authorList>
    </citation>
    <scope>NUCLEOTIDE SEQUENCE</scope>
    <source>
        <tissue evidence="1">Whole organism</tissue>
    </source>
</reference>
<feature type="non-terminal residue" evidence="1">
    <location>
        <position position="1"/>
    </location>
</feature>
<dbReference type="EMBL" id="HACA01014266">
    <property type="protein sequence ID" value="CDW31627.1"/>
    <property type="molecule type" value="Transcribed_RNA"/>
</dbReference>
<dbReference type="AlphaFoldDB" id="A0A0K2U104"/>
<protein>
    <submittedName>
        <fullName evidence="1">Uncharacterized protein</fullName>
    </submittedName>
</protein>
<organism evidence="1">
    <name type="scientific">Lepeophtheirus salmonis</name>
    <name type="common">Salmon louse</name>
    <name type="synonym">Caligus salmonis</name>
    <dbReference type="NCBI Taxonomy" id="72036"/>
    <lineage>
        <taxon>Eukaryota</taxon>
        <taxon>Metazoa</taxon>
        <taxon>Ecdysozoa</taxon>
        <taxon>Arthropoda</taxon>
        <taxon>Crustacea</taxon>
        <taxon>Multicrustacea</taxon>
        <taxon>Hexanauplia</taxon>
        <taxon>Copepoda</taxon>
        <taxon>Siphonostomatoida</taxon>
        <taxon>Caligidae</taxon>
        <taxon>Lepeophtheirus</taxon>
    </lineage>
</organism>
<name>A0A0K2U104_LEPSM</name>